<accession>A0A1L7RTC1</accession>
<name>A0A1L7RTC1_9ACTO</name>
<feature type="non-terminal residue" evidence="2">
    <location>
        <position position="1"/>
    </location>
</feature>
<dbReference type="AlphaFoldDB" id="A0A1L7RTC1"/>
<protein>
    <submittedName>
        <fullName evidence="2">Uncharacterized protein</fullName>
    </submittedName>
</protein>
<evidence type="ECO:0000313" key="2">
    <source>
        <dbReference type="EMBL" id="CED92698.1"/>
    </source>
</evidence>
<proteinExistence type="predicted"/>
<organism evidence="2">
    <name type="scientific">Actinomyces succiniciruminis</name>
    <dbReference type="NCBI Taxonomy" id="1522002"/>
    <lineage>
        <taxon>Bacteria</taxon>
        <taxon>Bacillati</taxon>
        <taxon>Actinomycetota</taxon>
        <taxon>Actinomycetes</taxon>
        <taxon>Actinomycetales</taxon>
        <taxon>Actinomycetaceae</taxon>
        <taxon>Actinomyces</taxon>
    </lineage>
</organism>
<evidence type="ECO:0000256" key="1">
    <source>
        <dbReference type="SAM" id="MobiDB-lite"/>
    </source>
</evidence>
<reference evidence="2" key="1">
    <citation type="submission" date="2014-07" db="EMBL/GenBank/DDBJ databases">
        <authorList>
            <person name="Zhang J.E."/>
            <person name="Yang H."/>
            <person name="Guo J."/>
            <person name="Deng Z."/>
            <person name="Luo H."/>
            <person name="Luo M."/>
            <person name="Zhao B."/>
        </authorList>
    </citation>
    <scope>NUCLEOTIDE SEQUENCE</scope>
    <source>
        <strain evidence="2">AM4</strain>
    </source>
</reference>
<dbReference type="EMBL" id="LK995477">
    <property type="protein sequence ID" value="CED92698.1"/>
    <property type="molecule type" value="Genomic_DNA"/>
</dbReference>
<sequence length="24" mass="2539">GADAGEWTAPPAWNDVIGRNGRDL</sequence>
<feature type="region of interest" description="Disordered" evidence="1">
    <location>
        <begin position="1"/>
        <end position="24"/>
    </location>
</feature>
<gene>
    <name evidence="2" type="ORF">AAM4_0678</name>
</gene>